<keyword evidence="4" id="KW-0418">Kinase</keyword>
<dbReference type="SUPFAM" id="SSF56112">
    <property type="entry name" value="Protein kinase-like (PK-like)"/>
    <property type="match status" value="1"/>
</dbReference>
<dbReference type="Proteomes" id="UP000054516">
    <property type="component" value="Unassembled WGS sequence"/>
</dbReference>
<dbReference type="PROSITE" id="PS50011">
    <property type="entry name" value="PROTEIN_KINASE_DOM"/>
    <property type="match status" value="1"/>
</dbReference>
<keyword evidence="5" id="KW-1185">Reference proteome</keyword>
<evidence type="ECO:0000259" key="3">
    <source>
        <dbReference type="PROSITE" id="PS50011"/>
    </source>
</evidence>
<dbReference type="InterPro" id="IPR050629">
    <property type="entry name" value="STE20/SPS1-PAK"/>
</dbReference>
<dbReference type="SMART" id="SM00220">
    <property type="entry name" value="S_TKc"/>
    <property type="match status" value="1"/>
</dbReference>
<dbReference type="AlphaFoldDB" id="A0A1S8AAH4"/>
<protein>
    <submittedName>
        <fullName evidence="4">Putative CAMK protein kinase</fullName>
    </submittedName>
</protein>
<keyword evidence="1" id="KW-0547">Nucleotide-binding</keyword>
<evidence type="ECO:0000313" key="4">
    <source>
        <dbReference type="EMBL" id="GAW27049.1"/>
    </source>
</evidence>
<dbReference type="STRING" id="77044.A0A1S8AAH4"/>
<dbReference type="Pfam" id="PF00069">
    <property type="entry name" value="Pkinase"/>
    <property type="match status" value="1"/>
</dbReference>
<dbReference type="PROSITE" id="PS00108">
    <property type="entry name" value="PROTEIN_KINASE_ST"/>
    <property type="match status" value="1"/>
</dbReference>
<evidence type="ECO:0000256" key="2">
    <source>
        <dbReference type="ARBA" id="ARBA00022840"/>
    </source>
</evidence>
<dbReference type="OMA" id="AMEYVEF"/>
<gene>
    <name evidence="4" type="ORF">SAMD00023353_6500220</name>
</gene>
<dbReference type="GO" id="GO:0005737">
    <property type="term" value="C:cytoplasm"/>
    <property type="evidence" value="ECO:0007669"/>
    <property type="project" value="TreeGrafter"/>
</dbReference>
<dbReference type="Gene3D" id="1.10.510.10">
    <property type="entry name" value="Transferase(Phosphotransferase) domain 1"/>
    <property type="match status" value="1"/>
</dbReference>
<evidence type="ECO:0000313" key="5">
    <source>
        <dbReference type="Proteomes" id="UP000054516"/>
    </source>
</evidence>
<dbReference type="InterPro" id="IPR011009">
    <property type="entry name" value="Kinase-like_dom_sf"/>
</dbReference>
<reference evidence="4" key="1">
    <citation type="submission" date="2016-03" db="EMBL/GenBank/DDBJ databases">
        <title>Draft genome sequence of Rosellinia necatrix.</title>
        <authorList>
            <person name="Kanematsu S."/>
        </authorList>
    </citation>
    <scope>NUCLEOTIDE SEQUENCE [LARGE SCALE GENOMIC DNA]</scope>
    <source>
        <strain evidence="4">W97</strain>
    </source>
</reference>
<accession>A0A1S8AAH4</accession>
<evidence type="ECO:0000256" key="1">
    <source>
        <dbReference type="ARBA" id="ARBA00022741"/>
    </source>
</evidence>
<dbReference type="PANTHER" id="PTHR48012">
    <property type="entry name" value="STERILE20-LIKE KINASE, ISOFORM B-RELATED"/>
    <property type="match status" value="1"/>
</dbReference>
<keyword evidence="2" id="KW-0067">ATP-binding</keyword>
<dbReference type="EMBL" id="DF977510">
    <property type="protein sequence ID" value="GAW27049.1"/>
    <property type="molecule type" value="Genomic_DNA"/>
</dbReference>
<name>A0A1S8AAH4_ROSNE</name>
<proteinExistence type="predicted"/>
<organism evidence="4">
    <name type="scientific">Rosellinia necatrix</name>
    <name type="common">White root-rot fungus</name>
    <dbReference type="NCBI Taxonomy" id="77044"/>
    <lineage>
        <taxon>Eukaryota</taxon>
        <taxon>Fungi</taxon>
        <taxon>Dikarya</taxon>
        <taxon>Ascomycota</taxon>
        <taxon>Pezizomycotina</taxon>
        <taxon>Sordariomycetes</taxon>
        <taxon>Xylariomycetidae</taxon>
        <taxon>Xylariales</taxon>
        <taxon>Xylariaceae</taxon>
        <taxon>Rosellinia</taxon>
    </lineage>
</organism>
<dbReference type="GO" id="GO:0004674">
    <property type="term" value="F:protein serine/threonine kinase activity"/>
    <property type="evidence" value="ECO:0007669"/>
    <property type="project" value="TreeGrafter"/>
</dbReference>
<feature type="domain" description="Protein kinase" evidence="3">
    <location>
        <begin position="1"/>
        <end position="249"/>
    </location>
</feature>
<dbReference type="GO" id="GO:0005524">
    <property type="term" value="F:ATP binding"/>
    <property type="evidence" value="ECO:0007669"/>
    <property type="project" value="UniProtKB-KW"/>
</dbReference>
<sequence>MQGWYHFLTETKVSSELSKACPGRFVEFFAWNAEPTAGSLYMAMEYVEFGDLEKTMEDTKLTRPWTEMDMKTVTRQILEGLQHMHGALIAHRDLKPKNILVASLDKEVSIKIADFGIAKRLSNRGTTNLRTPIGSSGYRAPEVVMSWEKNSRTGYSYNADIWSVGCIVYRMAHGEAMFRYDLQVMQDERRLRDEISGHLEALKEKKQQGDVSGIRISNSGVDFIEKLMTVDPKTRPCAKKALAALKGWSCIDQGGKRKYAKSTRQKSQMP</sequence>
<dbReference type="InterPro" id="IPR000719">
    <property type="entry name" value="Prot_kinase_dom"/>
</dbReference>
<dbReference type="InterPro" id="IPR008271">
    <property type="entry name" value="Ser/Thr_kinase_AS"/>
</dbReference>
<dbReference type="OrthoDB" id="4774231at2759"/>
<keyword evidence="4" id="KW-0808">Transferase</keyword>